<name>A0ABQ5YKY0_9BURK</name>
<dbReference type="InterPro" id="IPR036046">
    <property type="entry name" value="Acylphosphatase-like_dom_sf"/>
</dbReference>
<proteinExistence type="predicted"/>
<dbReference type="SMART" id="SM01034">
    <property type="entry name" value="BLUF"/>
    <property type="match status" value="1"/>
</dbReference>
<dbReference type="Gene3D" id="3.30.70.100">
    <property type="match status" value="1"/>
</dbReference>
<organism evidence="2 3">
    <name type="scientific">Limnobacter litoralis</name>
    <dbReference type="NCBI Taxonomy" id="481366"/>
    <lineage>
        <taxon>Bacteria</taxon>
        <taxon>Pseudomonadati</taxon>
        <taxon>Pseudomonadota</taxon>
        <taxon>Betaproteobacteria</taxon>
        <taxon>Burkholderiales</taxon>
        <taxon>Burkholderiaceae</taxon>
        <taxon>Limnobacter</taxon>
    </lineage>
</organism>
<evidence type="ECO:0000313" key="3">
    <source>
        <dbReference type="Proteomes" id="UP001156664"/>
    </source>
</evidence>
<comment type="caution">
    <text evidence="2">The sequence shown here is derived from an EMBL/GenBank/DDBJ whole genome shotgun (WGS) entry which is preliminary data.</text>
</comment>
<feature type="domain" description="BLUF" evidence="1">
    <location>
        <begin position="3"/>
        <end position="94"/>
    </location>
</feature>
<dbReference type="SUPFAM" id="SSF54975">
    <property type="entry name" value="Acylphosphatase/BLUF domain-like"/>
    <property type="match status" value="1"/>
</dbReference>
<dbReference type="InterPro" id="IPR007024">
    <property type="entry name" value="BLUF_domain"/>
</dbReference>
<evidence type="ECO:0000313" key="2">
    <source>
        <dbReference type="EMBL" id="GLR25209.1"/>
    </source>
</evidence>
<sequence>MSLYNLIYVSTAAADLNQFDLAEIAIQSSTNNQKVDVTGMLLYAKGSFIQVLEGPRDMVLERFAIIATDPRHGNIQHILDGPLHKRHFSNWSMGFRHVQPPVNWRSAESDYFWLTQKGFDAALFQTKPGLAMQLLLDYSRK</sequence>
<dbReference type="RefSeq" id="WP_284279542.1">
    <property type="nucleotide sequence ID" value="NZ_BSOJ01000006.1"/>
</dbReference>
<reference evidence="3" key="1">
    <citation type="journal article" date="2019" name="Int. J. Syst. Evol. Microbiol.">
        <title>The Global Catalogue of Microorganisms (GCM) 10K type strain sequencing project: providing services to taxonomists for standard genome sequencing and annotation.</title>
        <authorList>
            <consortium name="The Broad Institute Genomics Platform"/>
            <consortium name="The Broad Institute Genome Sequencing Center for Infectious Disease"/>
            <person name="Wu L."/>
            <person name="Ma J."/>
        </authorList>
    </citation>
    <scope>NUCLEOTIDE SEQUENCE [LARGE SCALE GENOMIC DNA]</scope>
    <source>
        <strain evidence="3">NBRC 105857</strain>
    </source>
</reference>
<protein>
    <recommendedName>
        <fullName evidence="1">BLUF domain-containing protein</fullName>
    </recommendedName>
</protein>
<gene>
    <name evidence="2" type="ORF">GCM10007875_02970</name>
</gene>
<dbReference type="PROSITE" id="PS50925">
    <property type="entry name" value="BLUF"/>
    <property type="match status" value="1"/>
</dbReference>
<dbReference type="Proteomes" id="UP001156664">
    <property type="component" value="Unassembled WGS sequence"/>
</dbReference>
<dbReference type="Pfam" id="PF04940">
    <property type="entry name" value="BLUF"/>
    <property type="match status" value="1"/>
</dbReference>
<evidence type="ECO:0000259" key="1">
    <source>
        <dbReference type="PROSITE" id="PS50925"/>
    </source>
</evidence>
<accession>A0ABQ5YKY0</accession>
<keyword evidence="3" id="KW-1185">Reference proteome</keyword>
<dbReference type="EMBL" id="BSOJ01000006">
    <property type="protein sequence ID" value="GLR25209.1"/>
    <property type="molecule type" value="Genomic_DNA"/>
</dbReference>